<keyword evidence="3" id="KW-1185">Reference proteome</keyword>
<feature type="compositionally biased region" description="Basic residues" evidence="1">
    <location>
        <begin position="56"/>
        <end position="70"/>
    </location>
</feature>
<dbReference type="Proteomes" id="UP000255355">
    <property type="component" value="Unassembled WGS sequence"/>
</dbReference>
<feature type="region of interest" description="Disordered" evidence="1">
    <location>
        <begin position="293"/>
        <end position="332"/>
    </location>
</feature>
<reference evidence="2 3" key="1">
    <citation type="submission" date="2018-07" db="EMBL/GenBank/DDBJ databases">
        <title>Genomic Encyclopedia of Type Strains, Phase IV (KMG-IV): sequencing the most valuable type-strain genomes for metagenomic binning, comparative biology and taxonomic classification.</title>
        <authorList>
            <person name="Goeker M."/>
        </authorList>
    </citation>
    <scope>NUCLEOTIDE SEQUENCE [LARGE SCALE GENOMIC DNA]</scope>
    <source>
        <strain evidence="2 3">DSM 44952</strain>
    </source>
</reference>
<accession>A0A370HBB4</accession>
<feature type="compositionally biased region" description="Polar residues" evidence="1">
    <location>
        <begin position="311"/>
        <end position="328"/>
    </location>
</feature>
<feature type="compositionally biased region" description="Polar residues" evidence="1">
    <location>
        <begin position="90"/>
        <end position="100"/>
    </location>
</feature>
<evidence type="ECO:0000313" key="3">
    <source>
        <dbReference type="Proteomes" id="UP000255355"/>
    </source>
</evidence>
<protein>
    <submittedName>
        <fullName evidence="2">Uncharacterized protein</fullName>
    </submittedName>
</protein>
<feature type="region of interest" description="Disordered" evidence="1">
    <location>
        <begin position="32"/>
        <end position="135"/>
    </location>
</feature>
<gene>
    <name evidence="2" type="ORF">DFR68_104362</name>
</gene>
<evidence type="ECO:0000256" key="1">
    <source>
        <dbReference type="SAM" id="MobiDB-lite"/>
    </source>
</evidence>
<feature type="compositionally biased region" description="Polar residues" evidence="1">
    <location>
        <begin position="185"/>
        <end position="196"/>
    </location>
</feature>
<evidence type="ECO:0000313" key="2">
    <source>
        <dbReference type="EMBL" id="RDI51878.1"/>
    </source>
</evidence>
<name>A0A370HBB4_9NOCA</name>
<feature type="compositionally biased region" description="Polar residues" evidence="1">
    <location>
        <begin position="113"/>
        <end position="129"/>
    </location>
</feature>
<comment type="caution">
    <text evidence="2">The sequence shown here is derived from an EMBL/GenBank/DDBJ whole genome shotgun (WGS) entry which is preliminary data.</text>
</comment>
<dbReference type="EMBL" id="QQAZ01000004">
    <property type="protein sequence ID" value="RDI51878.1"/>
    <property type="molecule type" value="Genomic_DNA"/>
</dbReference>
<feature type="region of interest" description="Disordered" evidence="1">
    <location>
        <begin position="185"/>
        <end position="204"/>
    </location>
</feature>
<sequence length="344" mass="37926">MRPPHGPNRRAARHLRGRLAERTGKWGRCRTARNSGRVHRSTSMPRVLATRATPARTRHRTPGHRHRIRGRSTTVSHVRRNRIADDTRSSRAQQELTTAQRHPRPPSGRIDRSVTSPSGLRHQPSTVAPTQPILPGSPCAAEVLGRRPCPHVIETRPCAEYAQSARFGHRRPIIRRVVHRRRHTLQSSMTRTNRSAEPQLPHPVPVLAPPTNACTWCVSMHGVRECALCRPVGGTPGERIALVGRVDQCCIDHHGSSVSDTGCLGTRGRAVPSPVIPVSSCRPYRTNQYPVRSATAANTSRGSILNPPYAPNSTTVRTNSDQPTASQTLRRVARRSASALLKTV</sequence>
<feature type="compositionally biased region" description="Polar residues" evidence="1">
    <location>
        <begin position="293"/>
        <end position="303"/>
    </location>
</feature>
<dbReference type="AlphaFoldDB" id="A0A370HBB4"/>
<proteinExistence type="predicted"/>
<organism evidence="2 3">
    <name type="scientific">Nocardia mexicana</name>
    <dbReference type="NCBI Taxonomy" id="279262"/>
    <lineage>
        <taxon>Bacteria</taxon>
        <taxon>Bacillati</taxon>
        <taxon>Actinomycetota</taxon>
        <taxon>Actinomycetes</taxon>
        <taxon>Mycobacteriales</taxon>
        <taxon>Nocardiaceae</taxon>
        <taxon>Nocardia</taxon>
    </lineage>
</organism>